<sequence length="243" mass="27530">MLAVFVGGICPGARLLFEELRRSGLDLLQLNEQMNDLSVVVASPRELQKRIDEAHQRHRLEGLLFVGNDELMKVAYGLCSAGFRVAYVPSADASLTWQGLGFRTIVSHLVRVATLARSMKSLKTIKIVLPKSLKTHLSRFEPLLKVCEDQKNLVLVIRGEQRGESTIKLEGFLNCLEADERDRECIAKLARKISEAFASWRKVHHVFQCEVEPIPISQAYELWKKVREGEGEPSVREMGDQEY</sequence>
<dbReference type="PaxDb" id="1123384-AJ81_00620"/>
<evidence type="ECO:0000313" key="1">
    <source>
        <dbReference type="EMBL" id="AJC74618.1"/>
    </source>
</evidence>
<dbReference type="OrthoDB" id="9958308at2"/>
<dbReference type="GO" id="GO:0003872">
    <property type="term" value="F:6-phosphofructokinase activity"/>
    <property type="evidence" value="ECO:0007669"/>
    <property type="project" value="InterPro"/>
</dbReference>
<dbReference type="STRING" id="1123384.AJ81_00620"/>
<dbReference type="EMBL" id="CP007141">
    <property type="protein sequence ID" value="AJC74618.1"/>
    <property type="molecule type" value="Genomic_DNA"/>
</dbReference>
<accession>A0A0X1KTG7</accession>
<reference evidence="1 2" key="1">
    <citation type="submission" date="2014-01" db="EMBL/GenBank/DDBJ databases">
        <title>Genome sequencing of Thermotog hypogea.</title>
        <authorList>
            <person name="Zhang X."/>
            <person name="Alvare G."/>
            <person name="Fristensky B."/>
            <person name="Chen L."/>
            <person name="Suen T."/>
            <person name="Chen Q."/>
            <person name="Ma K."/>
        </authorList>
    </citation>
    <scope>NUCLEOTIDE SEQUENCE [LARGE SCALE GENOMIC DNA]</scope>
    <source>
        <strain evidence="1 2">DSM 11164</strain>
    </source>
</reference>
<dbReference type="PATRIC" id="fig|1123384.7.peg.118"/>
<dbReference type="InterPro" id="IPR035966">
    <property type="entry name" value="PKF_sf"/>
</dbReference>
<organism evidence="1 2">
    <name type="scientific">Pseudothermotoga hypogea DSM 11164 = NBRC 106472</name>
    <dbReference type="NCBI Taxonomy" id="1123384"/>
    <lineage>
        <taxon>Bacteria</taxon>
        <taxon>Thermotogati</taxon>
        <taxon>Thermotogota</taxon>
        <taxon>Thermotogae</taxon>
        <taxon>Thermotogales</taxon>
        <taxon>Thermotogaceae</taxon>
        <taxon>Pseudothermotoga</taxon>
    </lineage>
</organism>
<dbReference type="SUPFAM" id="SSF53784">
    <property type="entry name" value="Phosphofructokinase"/>
    <property type="match status" value="1"/>
</dbReference>
<dbReference type="KEGG" id="phy:AJ81_00620"/>
<name>A0A0X1KTG7_9THEM</name>
<gene>
    <name evidence="1" type="ORF">AJ81_00620</name>
</gene>
<dbReference type="RefSeq" id="WP_031503109.1">
    <property type="nucleotide sequence ID" value="NC_022795.1"/>
</dbReference>
<keyword evidence="2" id="KW-1185">Reference proteome</keyword>
<dbReference type="AlphaFoldDB" id="A0A0X1KTG7"/>
<proteinExistence type="predicted"/>
<protein>
    <submittedName>
        <fullName evidence="1">Uncharacterized protein</fullName>
    </submittedName>
</protein>
<dbReference type="Proteomes" id="UP000077469">
    <property type="component" value="Chromosome"/>
</dbReference>
<evidence type="ECO:0000313" key="2">
    <source>
        <dbReference type="Proteomes" id="UP000077469"/>
    </source>
</evidence>